<evidence type="ECO:0000313" key="3">
    <source>
        <dbReference type="Proteomes" id="UP001203284"/>
    </source>
</evidence>
<proteinExistence type="predicted"/>
<dbReference type="RefSeq" id="WP_247025884.1">
    <property type="nucleotide sequence ID" value="NZ_JALKCH010000001.1"/>
</dbReference>
<keyword evidence="3" id="KW-1185">Reference proteome</keyword>
<reference evidence="2 3" key="1">
    <citation type="submission" date="2022-04" db="EMBL/GenBank/DDBJ databases">
        <authorList>
            <person name="Grouzdev D.S."/>
            <person name="Pantiukh K.S."/>
            <person name="Krutkina M.S."/>
        </authorList>
    </citation>
    <scope>NUCLEOTIDE SEQUENCE [LARGE SCALE GENOMIC DNA]</scope>
    <source>
        <strain evidence="2 3">6x-1</strain>
    </source>
</reference>
<sequence length="354" mass="40132">MTSVVKQILRPKYGELASKHSELAARLPRGARIAYLDYPTHNNTGDLLIFLGTMEFFRRAGWNVVYSATLDNFNIEHLRRQRFDAIIMHGGGNFGDIYKFHQELREMIAYAFPDTPIIIFPQSIHFTDAELKTKSMDSLSAAHDLSLYTRDTRSFAIATETAEISSHLAPDMAHNLWEWFADLRAIPGDGTTLLHIRRDVEATPVPSPLLARKAEFVDWPQINGSRLRIQNGLFRKTEILERKLGINLSTTSLFETSCRSVVKSVARRMNRHDVWITSRLHTVILGCLLDKYVFFIDNSYGKLSTYVSTWAENFNPIGIIDSEASATEALAFSASVKANRDGAQERYRALACVR</sequence>
<evidence type="ECO:0000259" key="1">
    <source>
        <dbReference type="Pfam" id="PF04230"/>
    </source>
</evidence>
<dbReference type="Pfam" id="PF04230">
    <property type="entry name" value="PS_pyruv_trans"/>
    <property type="match status" value="1"/>
</dbReference>
<accession>A0ABT0D6N2</accession>
<dbReference type="EMBL" id="JALKCH010000001">
    <property type="protein sequence ID" value="MCK0195609.1"/>
    <property type="molecule type" value="Genomic_DNA"/>
</dbReference>
<protein>
    <submittedName>
        <fullName evidence="2">Polysaccharide pyruvyl transferase family protein</fullName>
    </submittedName>
</protein>
<organism evidence="2 3">
    <name type="scientific">Ancylobacter crimeensis</name>
    <dbReference type="NCBI Taxonomy" id="2579147"/>
    <lineage>
        <taxon>Bacteria</taxon>
        <taxon>Pseudomonadati</taxon>
        <taxon>Pseudomonadota</taxon>
        <taxon>Alphaproteobacteria</taxon>
        <taxon>Hyphomicrobiales</taxon>
        <taxon>Xanthobacteraceae</taxon>
        <taxon>Ancylobacter</taxon>
    </lineage>
</organism>
<dbReference type="InterPro" id="IPR007345">
    <property type="entry name" value="Polysacch_pyruvyl_Trfase"/>
</dbReference>
<gene>
    <name evidence="2" type="ORF">MWN34_01645</name>
</gene>
<evidence type="ECO:0000313" key="2">
    <source>
        <dbReference type="EMBL" id="MCK0195609.1"/>
    </source>
</evidence>
<feature type="domain" description="Polysaccharide pyruvyl transferase" evidence="1">
    <location>
        <begin position="43"/>
        <end position="300"/>
    </location>
</feature>
<name>A0ABT0D6N2_9HYPH</name>
<dbReference type="GO" id="GO:0016740">
    <property type="term" value="F:transferase activity"/>
    <property type="evidence" value="ECO:0007669"/>
    <property type="project" value="UniProtKB-KW"/>
</dbReference>
<dbReference type="CDD" id="cd03128">
    <property type="entry name" value="GAT_1"/>
    <property type="match status" value="1"/>
</dbReference>
<dbReference type="Proteomes" id="UP001203284">
    <property type="component" value="Unassembled WGS sequence"/>
</dbReference>
<keyword evidence="2" id="KW-0808">Transferase</keyword>
<comment type="caution">
    <text evidence="2">The sequence shown here is derived from an EMBL/GenBank/DDBJ whole genome shotgun (WGS) entry which is preliminary data.</text>
</comment>